<dbReference type="AlphaFoldDB" id="A0A369JYW1"/>
<name>A0A369JYW1_HYPMA</name>
<comment type="caution">
    <text evidence="2">The sequence shown here is derived from an EMBL/GenBank/DDBJ whole genome shotgun (WGS) entry which is preliminary data.</text>
</comment>
<keyword evidence="1" id="KW-0732">Signal</keyword>
<reference evidence="2" key="1">
    <citation type="submission" date="2018-04" db="EMBL/GenBank/DDBJ databases">
        <title>Whole genome sequencing of Hypsizygus marmoreus.</title>
        <authorList>
            <person name="Choi I.-G."/>
            <person name="Min B."/>
            <person name="Kim J.-G."/>
            <person name="Kim S."/>
            <person name="Oh Y.-L."/>
            <person name="Kong W.-S."/>
            <person name="Park H."/>
            <person name="Jeong J."/>
            <person name="Song E.-S."/>
        </authorList>
    </citation>
    <scope>NUCLEOTIDE SEQUENCE [LARGE SCALE GENOMIC DNA]</scope>
    <source>
        <strain evidence="2">51987-8</strain>
    </source>
</reference>
<dbReference type="EMBL" id="LUEZ02000041">
    <property type="protein sequence ID" value="RDB24823.1"/>
    <property type="molecule type" value="Genomic_DNA"/>
</dbReference>
<proteinExistence type="predicted"/>
<feature type="signal peptide" evidence="1">
    <location>
        <begin position="1"/>
        <end position="21"/>
    </location>
</feature>
<evidence type="ECO:0000256" key="1">
    <source>
        <dbReference type="SAM" id="SignalP"/>
    </source>
</evidence>
<accession>A0A369JYW1</accession>
<evidence type="ECO:0000313" key="2">
    <source>
        <dbReference type="EMBL" id="RDB24823.1"/>
    </source>
</evidence>
<evidence type="ECO:0000313" key="3">
    <source>
        <dbReference type="Proteomes" id="UP000076154"/>
    </source>
</evidence>
<dbReference type="InParanoid" id="A0A369JYW1"/>
<protein>
    <submittedName>
        <fullName evidence="2">Uncharacterized protein</fullName>
    </submittedName>
</protein>
<dbReference type="OrthoDB" id="10623635at2759"/>
<feature type="chain" id="PRO_5017002419" evidence="1">
    <location>
        <begin position="22"/>
        <end position="178"/>
    </location>
</feature>
<organism evidence="2 3">
    <name type="scientific">Hypsizygus marmoreus</name>
    <name type="common">White beech mushroom</name>
    <name type="synonym">Agaricus marmoreus</name>
    <dbReference type="NCBI Taxonomy" id="39966"/>
    <lineage>
        <taxon>Eukaryota</taxon>
        <taxon>Fungi</taxon>
        <taxon>Dikarya</taxon>
        <taxon>Basidiomycota</taxon>
        <taxon>Agaricomycotina</taxon>
        <taxon>Agaricomycetes</taxon>
        <taxon>Agaricomycetidae</taxon>
        <taxon>Agaricales</taxon>
        <taxon>Tricholomatineae</taxon>
        <taxon>Lyophyllaceae</taxon>
        <taxon>Hypsizygus</taxon>
    </lineage>
</organism>
<dbReference type="Proteomes" id="UP000076154">
    <property type="component" value="Unassembled WGS sequence"/>
</dbReference>
<gene>
    <name evidence="2" type="ORF">Hypma_007367</name>
</gene>
<sequence>MNQMWLELLPSCLCLVDMGISSETQFCYGFILPQKQLVKLFAALRDGDNQVQESLDWDEVEELGGLLSRWLLSEVSAFEFSLKPTAEDNDDGRHSEMMFSYRGKYNNDEQGSHQAKVFSLEVWGQDYRTLVHVIPQPWEDQAYMKGAKEAFNQIAETPLFKDARIPIKPQWFQYLAIG</sequence>
<keyword evidence="3" id="KW-1185">Reference proteome</keyword>